<keyword evidence="3" id="KW-0276">Fatty acid metabolism</keyword>
<sequence length="542" mass="59720">MDYTADKFDVFEKTPANYVPLSPLSFLPRAALMHGDRKSIIYGDREYTWADTYRRCRQMASALTKHGIGKNDTVAIVAANTPEMVEVLWGVPMAGAVLNTINTRLDADTIAYILNHGEARVLIIDAELSPDAARALELIGRDDILVIDILDLHNSDAPRRVGSTDYETFIASGDPEFEWSLPDDEWDAIALNYTSGTSGRPKGVVYHHRGSYLMSMGTISDWSLPQNPKYVYVVPLFHCNGWGHGWTMAALAGTIVCTRVLSASVIYDALADHDVRYFGGAPIVLSMLLNATDDERRELPHTVEVMTAGAPPPAAVLQGIEELGFNVSHVYGLTETYGHTVMCNWNDNWDDLPFDQKAEIKSRQGAAMVMMEGQRIVSDGDIDNAPDGAAMGELILRGNTVMKGYLKNPDATREAFADGWFRTGDLAVMHDRGYAQIKDRLKDIIISGGENISSVEVEGALHRHPAVSLAAVVAKQDDKWGEVPCAFIELKDGASATSDEIIAFCREHLAGYKRPKHVVFCTLPKTATGKIQKYELRKMIPE</sequence>
<comment type="caution">
    <text evidence="7">The sequence shown here is derived from an EMBL/GenBank/DDBJ whole genome shotgun (WGS) entry which is preliminary data.</text>
</comment>
<gene>
    <name evidence="7" type="ORF">GCM10008927_06860</name>
</gene>
<evidence type="ECO:0000313" key="8">
    <source>
        <dbReference type="Proteomes" id="UP000634455"/>
    </source>
</evidence>
<evidence type="ECO:0000256" key="1">
    <source>
        <dbReference type="ARBA" id="ARBA00006432"/>
    </source>
</evidence>
<dbReference type="Pfam" id="PF00501">
    <property type="entry name" value="AMP-binding"/>
    <property type="match status" value="1"/>
</dbReference>
<dbReference type="CDD" id="cd12118">
    <property type="entry name" value="ttLC_FACS_AEE21_like"/>
    <property type="match status" value="1"/>
</dbReference>
<evidence type="ECO:0000256" key="4">
    <source>
        <dbReference type="ARBA" id="ARBA00023098"/>
    </source>
</evidence>
<protein>
    <submittedName>
        <fullName evidence="7">Acyl-CoA synthetase</fullName>
    </submittedName>
</protein>
<evidence type="ECO:0000256" key="2">
    <source>
        <dbReference type="ARBA" id="ARBA00022598"/>
    </source>
</evidence>
<dbReference type="NCBIfam" id="NF006020">
    <property type="entry name" value="PRK08162.1"/>
    <property type="match status" value="1"/>
</dbReference>
<dbReference type="Proteomes" id="UP000634455">
    <property type="component" value="Unassembled WGS sequence"/>
</dbReference>
<accession>A0ABQ3CYH8</accession>
<evidence type="ECO:0000259" key="6">
    <source>
        <dbReference type="Pfam" id="PF13193"/>
    </source>
</evidence>
<comment type="similarity">
    <text evidence="1">Belongs to the ATP-dependent AMP-binding enzyme family.</text>
</comment>
<organism evidence="7 8">
    <name type="scientific">Paramylibacter ulvae</name>
    <dbReference type="NCBI Taxonomy" id="1651968"/>
    <lineage>
        <taxon>Bacteria</taxon>
        <taxon>Pseudomonadati</taxon>
        <taxon>Pseudomonadota</taxon>
        <taxon>Alphaproteobacteria</taxon>
        <taxon>Rhodobacterales</taxon>
        <taxon>Paracoccaceae</taxon>
        <taxon>Paramylibacter</taxon>
    </lineage>
</organism>
<evidence type="ECO:0000313" key="7">
    <source>
        <dbReference type="EMBL" id="GHA44633.1"/>
    </source>
</evidence>
<feature type="domain" description="AMP-binding enzyme C-terminal" evidence="6">
    <location>
        <begin position="456"/>
        <end position="530"/>
    </location>
</feature>
<reference evidence="8" key="1">
    <citation type="journal article" date="2019" name="Int. J. Syst. Evol. Microbiol.">
        <title>The Global Catalogue of Microorganisms (GCM) 10K type strain sequencing project: providing services to taxonomists for standard genome sequencing and annotation.</title>
        <authorList>
            <consortium name="The Broad Institute Genomics Platform"/>
            <consortium name="The Broad Institute Genome Sequencing Center for Infectious Disease"/>
            <person name="Wu L."/>
            <person name="Ma J."/>
        </authorList>
    </citation>
    <scope>NUCLEOTIDE SEQUENCE [LARGE SCALE GENOMIC DNA]</scope>
    <source>
        <strain evidence="8">KCTC 32465</strain>
    </source>
</reference>
<dbReference type="Pfam" id="PF13193">
    <property type="entry name" value="AMP-binding_C"/>
    <property type="match status" value="1"/>
</dbReference>
<keyword evidence="8" id="KW-1185">Reference proteome</keyword>
<dbReference type="InterPro" id="IPR042099">
    <property type="entry name" value="ANL_N_sf"/>
</dbReference>
<name>A0ABQ3CYH8_9RHOB</name>
<dbReference type="PANTHER" id="PTHR43859">
    <property type="entry name" value="ACYL-ACTIVATING ENZYME"/>
    <property type="match status" value="1"/>
</dbReference>
<dbReference type="InterPro" id="IPR000873">
    <property type="entry name" value="AMP-dep_synth/lig_dom"/>
</dbReference>
<dbReference type="Gene3D" id="3.40.50.12780">
    <property type="entry name" value="N-terminal domain of ligase-like"/>
    <property type="match status" value="1"/>
</dbReference>
<keyword evidence="2" id="KW-0436">Ligase</keyword>
<evidence type="ECO:0000256" key="3">
    <source>
        <dbReference type="ARBA" id="ARBA00022832"/>
    </source>
</evidence>
<proteinExistence type="inferred from homology"/>
<dbReference type="InterPro" id="IPR020845">
    <property type="entry name" value="AMP-binding_CS"/>
</dbReference>
<dbReference type="PANTHER" id="PTHR43859:SF4">
    <property type="entry name" value="BUTANOATE--COA LIGASE AAE1-RELATED"/>
    <property type="match status" value="1"/>
</dbReference>
<dbReference type="Gene3D" id="3.30.300.30">
    <property type="match status" value="1"/>
</dbReference>
<evidence type="ECO:0000259" key="5">
    <source>
        <dbReference type="Pfam" id="PF00501"/>
    </source>
</evidence>
<dbReference type="PROSITE" id="PS00455">
    <property type="entry name" value="AMP_BINDING"/>
    <property type="match status" value="1"/>
</dbReference>
<dbReference type="EMBL" id="BMZF01000001">
    <property type="protein sequence ID" value="GHA44633.1"/>
    <property type="molecule type" value="Genomic_DNA"/>
</dbReference>
<feature type="domain" description="AMP-dependent synthetase/ligase" evidence="5">
    <location>
        <begin position="29"/>
        <end position="406"/>
    </location>
</feature>
<keyword evidence="4" id="KW-0443">Lipid metabolism</keyword>
<dbReference type="InterPro" id="IPR025110">
    <property type="entry name" value="AMP-bd_C"/>
</dbReference>
<dbReference type="RefSeq" id="WP_189639148.1">
    <property type="nucleotide sequence ID" value="NZ_BMZF01000001.1"/>
</dbReference>
<dbReference type="SUPFAM" id="SSF56801">
    <property type="entry name" value="Acetyl-CoA synthetase-like"/>
    <property type="match status" value="1"/>
</dbReference>
<dbReference type="InterPro" id="IPR045851">
    <property type="entry name" value="AMP-bd_C_sf"/>
</dbReference>